<feature type="domain" description="Chaperone DnaJ C-terminal" evidence="2">
    <location>
        <begin position="63"/>
        <end position="110"/>
    </location>
</feature>
<accession>A0A0F8ZGT8</accession>
<feature type="non-terminal residue" evidence="3">
    <location>
        <position position="110"/>
    </location>
</feature>
<keyword evidence="1" id="KW-1133">Transmembrane helix</keyword>
<dbReference type="Pfam" id="PF01556">
    <property type="entry name" value="DnaJ_C"/>
    <property type="match status" value="1"/>
</dbReference>
<keyword evidence="1" id="KW-0472">Membrane</keyword>
<dbReference type="InterPro" id="IPR008971">
    <property type="entry name" value="HSP40/DnaJ_pept-bd"/>
</dbReference>
<dbReference type="Gene3D" id="2.60.260.20">
    <property type="entry name" value="Urease metallochaperone UreE, N-terminal domain"/>
    <property type="match status" value="1"/>
</dbReference>
<protein>
    <recommendedName>
        <fullName evidence="2">Chaperone DnaJ C-terminal domain-containing protein</fullName>
    </recommendedName>
</protein>
<evidence type="ECO:0000259" key="2">
    <source>
        <dbReference type="Pfam" id="PF01556"/>
    </source>
</evidence>
<feature type="transmembrane region" description="Helical" evidence="1">
    <location>
        <begin position="7"/>
        <end position="25"/>
    </location>
</feature>
<sequence length="110" mass="11744">MTTRLRTGLYILLAVLMLLTLNSIFNTGNPNSIFRILIKSTAYDLVITLSLAATVFVLVVLLTLGRDNLTHLLTINGEQVKVKIPMGIADGTKIRLRGRGGPGANGGPNG</sequence>
<dbReference type="AlphaFoldDB" id="A0A0F8ZGT8"/>
<proteinExistence type="predicted"/>
<evidence type="ECO:0000313" key="3">
    <source>
        <dbReference type="EMBL" id="KKK85225.1"/>
    </source>
</evidence>
<organism evidence="3">
    <name type="scientific">marine sediment metagenome</name>
    <dbReference type="NCBI Taxonomy" id="412755"/>
    <lineage>
        <taxon>unclassified sequences</taxon>
        <taxon>metagenomes</taxon>
        <taxon>ecological metagenomes</taxon>
    </lineage>
</organism>
<dbReference type="InterPro" id="IPR002939">
    <property type="entry name" value="DnaJ_C"/>
</dbReference>
<reference evidence="3" key="1">
    <citation type="journal article" date="2015" name="Nature">
        <title>Complex archaea that bridge the gap between prokaryotes and eukaryotes.</title>
        <authorList>
            <person name="Spang A."/>
            <person name="Saw J.H."/>
            <person name="Jorgensen S.L."/>
            <person name="Zaremba-Niedzwiedzka K."/>
            <person name="Martijn J."/>
            <person name="Lind A.E."/>
            <person name="van Eijk R."/>
            <person name="Schleper C."/>
            <person name="Guy L."/>
            <person name="Ettema T.J."/>
        </authorList>
    </citation>
    <scope>NUCLEOTIDE SEQUENCE</scope>
</reference>
<comment type="caution">
    <text evidence="3">The sequence shown here is derived from an EMBL/GenBank/DDBJ whole genome shotgun (WGS) entry which is preliminary data.</text>
</comment>
<evidence type="ECO:0000256" key="1">
    <source>
        <dbReference type="SAM" id="Phobius"/>
    </source>
</evidence>
<keyword evidence="1" id="KW-0812">Transmembrane</keyword>
<dbReference type="SUPFAM" id="SSF49493">
    <property type="entry name" value="HSP40/DnaJ peptide-binding domain"/>
    <property type="match status" value="1"/>
</dbReference>
<dbReference type="GO" id="GO:0051082">
    <property type="term" value="F:unfolded protein binding"/>
    <property type="evidence" value="ECO:0007669"/>
    <property type="project" value="InterPro"/>
</dbReference>
<name>A0A0F8ZGT8_9ZZZZ</name>
<feature type="transmembrane region" description="Helical" evidence="1">
    <location>
        <begin position="45"/>
        <end position="64"/>
    </location>
</feature>
<dbReference type="EMBL" id="LAZR01051407">
    <property type="protein sequence ID" value="KKK85225.1"/>
    <property type="molecule type" value="Genomic_DNA"/>
</dbReference>
<dbReference type="GO" id="GO:0006457">
    <property type="term" value="P:protein folding"/>
    <property type="evidence" value="ECO:0007669"/>
    <property type="project" value="InterPro"/>
</dbReference>
<gene>
    <name evidence="3" type="ORF">LCGC14_2775450</name>
</gene>